<feature type="domain" description="Flagellar basal-body/hook protein C-terminal" evidence="9">
    <location>
        <begin position="542"/>
        <end position="579"/>
    </location>
</feature>
<dbReference type="InterPro" id="IPR053927">
    <property type="entry name" value="FlgK_helical"/>
</dbReference>
<evidence type="ECO:0000256" key="1">
    <source>
        <dbReference type="ARBA" id="ARBA00004365"/>
    </source>
</evidence>
<dbReference type="InterPro" id="IPR001444">
    <property type="entry name" value="Flag_bb_rod_N"/>
</dbReference>
<feature type="domain" description="Flagellar hook-associated protein FlgK helical" evidence="10">
    <location>
        <begin position="97"/>
        <end position="229"/>
    </location>
</feature>
<reference evidence="11 12" key="1">
    <citation type="submission" date="2016-11" db="EMBL/GenBank/DDBJ databases">
        <authorList>
            <person name="Jaros S."/>
            <person name="Januszkiewicz K."/>
            <person name="Wedrychowicz H."/>
        </authorList>
    </citation>
    <scope>NUCLEOTIDE SEQUENCE [LARGE SCALE GENOMIC DNA]</scope>
    <source>
        <strain evidence="11 12">DSM 21758</strain>
    </source>
</reference>
<keyword evidence="11" id="KW-0282">Flagellum</keyword>
<comment type="similarity">
    <text evidence="3 7">Belongs to the flagella basal body rod proteins family.</text>
</comment>
<evidence type="ECO:0000256" key="4">
    <source>
        <dbReference type="ARBA" id="ARBA00016244"/>
    </source>
</evidence>
<keyword evidence="6 7" id="KW-0975">Bacterial flagellum</keyword>
<dbReference type="SUPFAM" id="SSF64518">
    <property type="entry name" value="Phase 1 flagellin"/>
    <property type="match status" value="1"/>
</dbReference>
<evidence type="ECO:0000313" key="11">
    <source>
        <dbReference type="EMBL" id="SHI43128.1"/>
    </source>
</evidence>
<evidence type="ECO:0000313" key="12">
    <source>
        <dbReference type="Proteomes" id="UP000184310"/>
    </source>
</evidence>
<evidence type="ECO:0000256" key="6">
    <source>
        <dbReference type="ARBA" id="ARBA00023143"/>
    </source>
</evidence>
<dbReference type="AlphaFoldDB" id="A0A1M6B3E6"/>
<accession>A0A1M6B3E6</accession>
<comment type="subcellular location">
    <subcellularLocation>
        <location evidence="1 7">Bacterial flagellum</location>
    </subcellularLocation>
    <subcellularLocation>
        <location evidence="2 7">Secreted</location>
    </subcellularLocation>
</comment>
<keyword evidence="11" id="KW-0966">Cell projection</keyword>
<dbReference type="NCBIfam" id="TIGR02492">
    <property type="entry name" value="flgK_ends"/>
    <property type="match status" value="1"/>
</dbReference>
<evidence type="ECO:0000256" key="2">
    <source>
        <dbReference type="ARBA" id="ARBA00004613"/>
    </source>
</evidence>
<evidence type="ECO:0000259" key="8">
    <source>
        <dbReference type="Pfam" id="PF00460"/>
    </source>
</evidence>
<dbReference type="PANTHER" id="PTHR30033:SF1">
    <property type="entry name" value="FLAGELLAR HOOK-ASSOCIATED PROTEIN 1"/>
    <property type="match status" value="1"/>
</dbReference>
<dbReference type="Pfam" id="PF06429">
    <property type="entry name" value="Flg_bbr_C"/>
    <property type="match status" value="1"/>
</dbReference>
<evidence type="ECO:0000259" key="9">
    <source>
        <dbReference type="Pfam" id="PF06429"/>
    </source>
</evidence>
<dbReference type="PANTHER" id="PTHR30033">
    <property type="entry name" value="FLAGELLAR HOOK-ASSOCIATED PROTEIN 1"/>
    <property type="match status" value="1"/>
</dbReference>
<dbReference type="OrthoDB" id="9802553at2"/>
<dbReference type="InterPro" id="IPR010930">
    <property type="entry name" value="Flg_bb/hook_C_dom"/>
</dbReference>
<evidence type="ECO:0000256" key="3">
    <source>
        <dbReference type="ARBA" id="ARBA00009677"/>
    </source>
</evidence>
<dbReference type="PRINTS" id="PR01005">
    <property type="entry name" value="FLGHOOKAP1"/>
</dbReference>
<dbReference type="RefSeq" id="WP_072984457.1">
    <property type="nucleotide sequence ID" value="NZ_FQZB01000003.1"/>
</dbReference>
<dbReference type="GO" id="GO:0005576">
    <property type="term" value="C:extracellular region"/>
    <property type="evidence" value="ECO:0007669"/>
    <property type="project" value="UniProtKB-SubCell"/>
</dbReference>
<evidence type="ECO:0000256" key="7">
    <source>
        <dbReference type="RuleBase" id="RU362065"/>
    </source>
</evidence>
<dbReference type="EMBL" id="FQZB01000003">
    <property type="protein sequence ID" value="SHI43128.1"/>
    <property type="molecule type" value="Genomic_DNA"/>
</dbReference>
<dbReference type="InterPro" id="IPR002371">
    <property type="entry name" value="FlgK"/>
</dbReference>
<dbReference type="GO" id="GO:0044780">
    <property type="term" value="P:bacterial-type flagellum assembly"/>
    <property type="evidence" value="ECO:0007669"/>
    <property type="project" value="InterPro"/>
</dbReference>
<dbReference type="Pfam" id="PF00460">
    <property type="entry name" value="Flg_bb_rod"/>
    <property type="match status" value="1"/>
</dbReference>
<evidence type="ECO:0000259" key="10">
    <source>
        <dbReference type="Pfam" id="PF22638"/>
    </source>
</evidence>
<dbReference type="STRING" id="1121302.SAMN02745163_00243"/>
<organism evidence="11 12">
    <name type="scientific">Clostridium cavendishii DSM 21758</name>
    <dbReference type="NCBI Taxonomy" id="1121302"/>
    <lineage>
        <taxon>Bacteria</taxon>
        <taxon>Bacillati</taxon>
        <taxon>Bacillota</taxon>
        <taxon>Clostridia</taxon>
        <taxon>Eubacteriales</taxon>
        <taxon>Clostridiaceae</taxon>
        <taxon>Clostridium</taxon>
    </lineage>
</organism>
<dbReference type="Proteomes" id="UP000184310">
    <property type="component" value="Unassembled WGS sequence"/>
</dbReference>
<protein>
    <recommendedName>
        <fullName evidence="4 7">Flagellar hook-associated protein 1</fullName>
        <shortName evidence="7">HAP1</shortName>
    </recommendedName>
</protein>
<proteinExistence type="inferred from homology"/>
<dbReference type="GO" id="GO:0005198">
    <property type="term" value="F:structural molecule activity"/>
    <property type="evidence" value="ECO:0007669"/>
    <property type="project" value="UniProtKB-UniRule"/>
</dbReference>
<gene>
    <name evidence="7" type="primary">flgK</name>
    <name evidence="11" type="ORF">SAMN02745163_00243</name>
</gene>
<feature type="domain" description="Flagellar basal body rod protein N-terminal" evidence="8">
    <location>
        <begin position="8"/>
        <end position="37"/>
    </location>
</feature>
<dbReference type="GO" id="GO:0009424">
    <property type="term" value="C:bacterial-type flagellum hook"/>
    <property type="evidence" value="ECO:0007669"/>
    <property type="project" value="UniProtKB-UniRule"/>
</dbReference>
<dbReference type="Pfam" id="PF22638">
    <property type="entry name" value="FlgK_D1"/>
    <property type="match status" value="1"/>
</dbReference>
<sequence>MSGLFATLNIGKSGLYTAQKSIDVTSHNISNANTEGYSKQRANAVTNAPYTVVGSAGQVGTGSQIQSIERIRDSFLDYQVRNQTAVLGQYDTRSSYLSQIEGILNEPSDTGISTLMGKFFDSWQELSKQPQSSNNRTVVAQQTLALTDALNNTYRRFDDLQKDAQSMIQNSVIDINSSLDQINELNQEIMSVKVSGNQPNDLMDKRDLLLDKLSSNFNIVVDKKNFEGIDLRPTDTTGMISPNLVQADGNSDYTRFSYINNIEKQSDGSYKVTYYALGNMASDKNKKTLILEDATEDQINQLQQGRVLWGDKNGIAIKGDGAEINDGDTIKFSQLRAFTPQSGSLKGNSSIQEDIGKYKEQLNNVAKAIAFTVNAIHSGKQDAADDKLPFFVNGKTATYNDASELDLSSNNENEITAENISINKEILSDVMKIKTKTHDDQYDLPSQNTQDGDKDNARAVAIAQLRNGLIKIQNIDSTSTRATIAPLDSSNLNVKNDINGTTLDGYFKDTVDRLGIQAQEAKRNVDNQTYLLDDINNSKESVSGVSLDEEMANLVQFQHAYGANAKVISTVDQLLDVVVNGLKK</sequence>
<name>A0A1M6B3E6_9CLOT</name>
<keyword evidence="12" id="KW-1185">Reference proteome</keyword>
<evidence type="ECO:0000256" key="5">
    <source>
        <dbReference type="ARBA" id="ARBA00022525"/>
    </source>
</evidence>
<keyword evidence="11" id="KW-0969">Cilium</keyword>
<keyword evidence="5 7" id="KW-0964">Secreted</keyword>